<evidence type="ECO:0000313" key="1">
    <source>
        <dbReference type="EMBL" id="KAJ8681240.1"/>
    </source>
</evidence>
<proteinExistence type="predicted"/>
<dbReference type="EMBL" id="CM056742">
    <property type="protein sequence ID" value="KAJ8681240.1"/>
    <property type="molecule type" value="Genomic_DNA"/>
</dbReference>
<organism evidence="1 2">
    <name type="scientific">Eretmocerus hayati</name>
    <dbReference type="NCBI Taxonomy" id="131215"/>
    <lineage>
        <taxon>Eukaryota</taxon>
        <taxon>Metazoa</taxon>
        <taxon>Ecdysozoa</taxon>
        <taxon>Arthropoda</taxon>
        <taxon>Hexapoda</taxon>
        <taxon>Insecta</taxon>
        <taxon>Pterygota</taxon>
        <taxon>Neoptera</taxon>
        <taxon>Endopterygota</taxon>
        <taxon>Hymenoptera</taxon>
        <taxon>Apocrita</taxon>
        <taxon>Proctotrupomorpha</taxon>
        <taxon>Chalcidoidea</taxon>
        <taxon>Aphelinidae</taxon>
        <taxon>Aphelininae</taxon>
        <taxon>Eretmocerus</taxon>
    </lineage>
</organism>
<protein>
    <submittedName>
        <fullName evidence="1">Uncharacterized protein</fullName>
    </submittedName>
</protein>
<comment type="caution">
    <text evidence="1">The sequence shown here is derived from an EMBL/GenBank/DDBJ whole genome shotgun (WGS) entry which is preliminary data.</text>
</comment>
<keyword evidence="2" id="KW-1185">Reference proteome</keyword>
<accession>A0ACC2PHK0</accession>
<sequence length="240" mass="27284">MPPSDEVMYTTGNILLLNELTKKAGLNSRDELIEALKILEDSKKKGDFLNINNAVDTNAEDVDRKEMKITVKIFLSHSDPKYLQEAIDEVCKGLHTDKLESLVIVLNKQQNTDDILNPLQELWSVLEEYHRDGKLMSVGVSDIDTEKFIELFNWAKIKPNIIQINLATCCVVPPALQEFTKQNDIQLLTHSDPSPLLTDEPVTDFFGKDAKLKWVARYQVHLKCRGVLSAKGYFVQINRS</sequence>
<evidence type="ECO:0000313" key="2">
    <source>
        <dbReference type="Proteomes" id="UP001239111"/>
    </source>
</evidence>
<gene>
    <name evidence="1" type="ORF">QAD02_017027</name>
</gene>
<reference evidence="1" key="1">
    <citation type="submission" date="2023-04" db="EMBL/GenBank/DDBJ databases">
        <title>A chromosome-level genome assembly of the parasitoid wasp Eretmocerus hayati.</title>
        <authorList>
            <person name="Zhong Y."/>
            <person name="Liu S."/>
            <person name="Liu Y."/>
        </authorList>
    </citation>
    <scope>NUCLEOTIDE SEQUENCE</scope>
    <source>
        <strain evidence="1">ZJU_SS_LIU_2023</strain>
    </source>
</reference>
<dbReference type="Proteomes" id="UP001239111">
    <property type="component" value="Chromosome 2"/>
</dbReference>
<name>A0ACC2PHK0_9HYME</name>